<dbReference type="InterPro" id="IPR028322">
    <property type="entry name" value="PNRC-like_rgn"/>
</dbReference>
<sequence>MREAITVKLSIANSNSIISRTVVPTEITATTARQPVTAVSSGSDRIPFSHVPISVSSLLASIAPQVVAQHLSRQFAHASKTKSERDYIVRCLLVMQREQQQDQPGPLPKATPGRRRNNRHTGNAVARRTYASENDMPSEGSYPINFGPAAPFTPHKSGTKSGTNSPAPEPQANGSRPKPRSTKSSRSNKQASTTSPASTPGPSKNYRTSPPQTAALPKSVFPPAFAGGSFHASPDPSALPIPSFLAKSMDSPSVKDTGRATSEPSPPATDSEAPTPRTRLPVSDISREESPLDFFFRADRAEKARARSGSSANMYAHSPSLFSPQGQGLSPQEPRTLPTGTSLHGARLHHSEPAQPNYSMGFSTSELGGNPCRSMGPAFSRPYQDRVRDARSSEGHTGVASSVPRQHQQQQQQEPNMDPSEKLKRFLAIPAIRDSQPANQPPSHPASQHTFPGHFRGGELHGRQPPPPAPFPQAVDQQRSADIQHMEDSLRRMLKLDSPVNIRASATNYQSS</sequence>
<protein>
    <recommendedName>
        <fullName evidence="4">Proteophosphoglycan 5</fullName>
    </recommendedName>
</protein>
<feature type="region of interest" description="Disordered" evidence="1">
    <location>
        <begin position="303"/>
        <end position="483"/>
    </location>
</feature>
<name>A0ABR3DLZ1_NEUIN</name>
<feature type="compositionally biased region" description="Low complexity" evidence="1">
    <location>
        <begin position="184"/>
        <end position="203"/>
    </location>
</feature>
<organism evidence="2 3">
    <name type="scientific">Neurospora intermedia</name>
    <dbReference type="NCBI Taxonomy" id="5142"/>
    <lineage>
        <taxon>Eukaryota</taxon>
        <taxon>Fungi</taxon>
        <taxon>Dikarya</taxon>
        <taxon>Ascomycota</taxon>
        <taxon>Pezizomycotina</taxon>
        <taxon>Sordariomycetes</taxon>
        <taxon>Sordariomycetidae</taxon>
        <taxon>Sordariales</taxon>
        <taxon>Sordariaceae</taxon>
        <taxon>Neurospora</taxon>
    </lineage>
</organism>
<reference evidence="2 3" key="1">
    <citation type="submission" date="2023-09" db="EMBL/GenBank/DDBJ databases">
        <title>Multi-omics analysis of a traditional fermented food reveals byproduct-associated fungal strains for waste-to-food upcycling.</title>
        <authorList>
            <consortium name="Lawrence Berkeley National Laboratory"/>
            <person name="Rekdal V.M."/>
            <person name="Villalobos-Escobedo J.M."/>
            <person name="Rodriguez-Valeron N."/>
            <person name="Garcia M.O."/>
            <person name="Vasquez D.P."/>
            <person name="Damayanti I."/>
            <person name="Sorensen P.M."/>
            <person name="Baidoo E.E."/>
            <person name="De Carvalho A.C."/>
            <person name="Riley R."/>
            <person name="Lipzen A."/>
            <person name="He G."/>
            <person name="Yan M."/>
            <person name="Haridas S."/>
            <person name="Daum C."/>
            <person name="Yoshinaga Y."/>
            <person name="Ng V."/>
            <person name="Grigoriev I.V."/>
            <person name="Munk R."/>
            <person name="Nuraida L."/>
            <person name="Wijaya C.H."/>
            <person name="Morales P.-C."/>
            <person name="Keasling J.D."/>
        </authorList>
    </citation>
    <scope>NUCLEOTIDE SEQUENCE [LARGE SCALE GENOMIC DNA]</scope>
    <source>
        <strain evidence="2 3">FGSC 2613</strain>
    </source>
</reference>
<keyword evidence="3" id="KW-1185">Reference proteome</keyword>
<evidence type="ECO:0000313" key="2">
    <source>
        <dbReference type="EMBL" id="KAL0473685.1"/>
    </source>
</evidence>
<evidence type="ECO:0000313" key="3">
    <source>
        <dbReference type="Proteomes" id="UP001451303"/>
    </source>
</evidence>
<evidence type="ECO:0008006" key="4">
    <source>
        <dbReference type="Google" id="ProtNLM"/>
    </source>
</evidence>
<accession>A0ABR3DLZ1</accession>
<dbReference type="EMBL" id="JAVLET010000002">
    <property type="protein sequence ID" value="KAL0473685.1"/>
    <property type="molecule type" value="Genomic_DNA"/>
</dbReference>
<feature type="region of interest" description="Disordered" evidence="1">
    <location>
        <begin position="98"/>
        <end position="220"/>
    </location>
</feature>
<comment type="caution">
    <text evidence="2">The sequence shown here is derived from an EMBL/GenBank/DDBJ whole genome shotgun (WGS) entry which is preliminary data.</text>
</comment>
<gene>
    <name evidence="2" type="ORF">QR685DRAFT_595373</name>
</gene>
<feature type="compositionally biased region" description="Basic and acidic residues" evidence="1">
    <location>
        <begin position="383"/>
        <end position="394"/>
    </location>
</feature>
<feature type="compositionally biased region" description="Polar residues" evidence="1">
    <location>
        <begin position="320"/>
        <end position="330"/>
    </location>
</feature>
<proteinExistence type="predicted"/>
<evidence type="ECO:0000256" key="1">
    <source>
        <dbReference type="SAM" id="MobiDB-lite"/>
    </source>
</evidence>
<feature type="compositionally biased region" description="Polar residues" evidence="1">
    <location>
        <begin position="354"/>
        <end position="367"/>
    </location>
</feature>
<feature type="region of interest" description="Disordered" evidence="1">
    <location>
        <begin position="232"/>
        <end position="290"/>
    </location>
</feature>
<dbReference type="Pfam" id="PF15365">
    <property type="entry name" value="PNRC"/>
    <property type="match status" value="1"/>
</dbReference>
<dbReference type="Proteomes" id="UP001451303">
    <property type="component" value="Unassembled WGS sequence"/>
</dbReference>